<reference evidence="2" key="1">
    <citation type="journal article" date="2021" name="Proc. Natl. Acad. Sci. U.S.A.">
        <title>A Catalog of Tens of Thousands of Viruses from Human Metagenomes Reveals Hidden Associations with Chronic Diseases.</title>
        <authorList>
            <person name="Tisza M.J."/>
            <person name="Buck C.B."/>
        </authorList>
    </citation>
    <scope>NUCLEOTIDE SEQUENCE</scope>
    <source>
        <strain evidence="2">CtBM815</strain>
    </source>
</reference>
<dbReference type="EMBL" id="BK059109">
    <property type="protein sequence ID" value="DAE31511.1"/>
    <property type="molecule type" value="Genomic_DNA"/>
</dbReference>
<proteinExistence type="predicted"/>
<name>A0A8S5RJG6_9VIRU</name>
<protein>
    <submittedName>
        <fullName evidence="2">Uncharacterized protein</fullName>
    </submittedName>
</protein>
<organism evidence="2">
    <name type="scientific">virus sp. ctBM815</name>
    <dbReference type="NCBI Taxonomy" id="2825806"/>
    <lineage>
        <taxon>Viruses</taxon>
    </lineage>
</organism>
<evidence type="ECO:0000313" key="2">
    <source>
        <dbReference type="EMBL" id="DAE31511.1"/>
    </source>
</evidence>
<feature type="region of interest" description="Disordered" evidence="1">
    <location>
        <begin position="1"/>
        <end position="20"/>
    </location>
</feature>
<evidence type="ECO:0000256" key="1">
    <source>
        <dbReference type="SAM" id="MobiDB-lite"/>
    </source>
</evidence>
<feature type="compositionally biased region" description="Basic and acidic residues" evidence="1">
    <location>
        <begin position="1"/>
        <end position="13"/>
    </location>
</feature>
<sequence length="30" mass="3307">MTSSKRVDDKSDLNGRVNNKGNVRIWAGGM</sequence>
<accession>A0A8S5RJG6</accession>